<reference evidence="1 2" key="1">
    <citation type="submission" date="2017-03" db="EMBL/GenBank/DDBJ databases">
        <title>Genome sequence of Paracoccus contaminans isolated from a water microcosm.</title>
        <authorList>
            <person name="Aurass P."/>
            <person name="Karste S."/>
            <person name="Trost E."/>
            <person name="Glaeser S.P."/>
            <person name="Kaempfer P."/>
            <person name="Flieger A."/>
        </authorList>
    </citation>
    <scope>NUCLEOTIDE SEQUENCE [LARGE SCALE GENOMIC DNA]</scope>
    <source>
        <strain evidence="2">RKI 16-01929T\LMG 29738T\CCM 8701T\CIP 111112T</strain>
    </source>
</reference>
<keyword evidence="2" id="KW-1185">Reference proteome</keyword>
<dbReference type="KEGG" id="pcon:B0A89_07040"/>
<protein>
    <submittedName>
        <fullName evidence="1">Uncharacterized protein</fullName>
    </submittedName>
</protein>
<proteinExistence type="predicted"/>
<gene>
    <name evidence="1" type="ORF">B0A89_07040</name>
</gene>
<name>A0A1W6CX33_9RHOB</name>
<accession>A0A1W6CX33</accession>
<dbReference type="STRING" id="1945662.B0A89_07040"/>
<evidence type="ECO:0000313" key="2">
    <source>
        <dbReference type="Proteomes" id="UP000193017"/>
    </source>
</evidence>
<dbReference type="EMBL" id="CP020612">
    <property type="protein sequence ID" value="ARJ69421.1"/>
    <property type="molecule type" value="Genomic_DNA"/>
</dbReference>
<evidence type="ECO:0000313" key="1">
    <source>
        <dbReference type="EMBL" id="ARJ69421.1"/>
    </source>
</evidence>
<dbReference type="AlphaFoldDB" id="A0A1W6CX33"/>
<dbReference type="Proteomes" id="UP000193017">
    <property type="component" value="Chromosome"/>
</dbReference>
<dbReference type="RefSeq" id="WP_085377540.1">
    <property type="nucleotide sequence ID" value="NZ_CP020612.1"/>
</dbReference>
<organism evidence="1 2">
    <name type="scientific">Paracoccus contaminans</name>
    <dbReference type="NCBI Taxonomy" id="1945662"/>
    <lineage>
        <taxon>Bacteria</taxon>
        <taxon>Pseudomonadati</taxon>
        <taxon>Pseudomonadota</taxon>
        <taxon>Alphaproteobacteria</taxon>
        <taxon>Rhodobacterales</taxon>
        <taxon>Paracoccaceae</taxon>
        <taxon>Paracoccus</taxon>
    </lineage>
</organism>
<sequence length="390" mass="43152">MVAQARRQPARATVVNEAAGLSADHREIADDLVARGYFLQLRRIAAALSPALGEMVRDRVFGPTDVQVIEGYIRALLATAQALSMKYLVASRVEGPLSRRLTIDILDSGFPVWQEIAQTAADAAQAGEQLARTPTAEAIRDDMVREIVSDLRHPTRLQYAMSQRMYYEALAAGGLFWPQMNPVALAMGDDGHRRRWLIHWGVYDSRQNLPVVYLLDCDDTGRRPLPDDARRWPEAQAHLLAQSVGALQLLTIAQGFDADFDTLHPFRLRRLTLGPIHSREFTVQEGPIKGVLEDARAAAGEDWALAMALEDLQSGRVEMQSAGLFGVVEKQVYRIDTAGAHGMGQGLTSAQRMLVIPQRPFQALSRLDPPGFRGIRKYVPMPDGRVMGVN</sequence>
<dbReference type="OrthoDB" id="6140227at2"/>